<dbReference type="SUPFAM" id="SSF51905">
    <property type="entry name" value="FAD/NAD(P)-binding domain"/>
    <property type="match status" value="1"/>
</dbReference>
<dbReference type="InterPro" id="IPR002938">
    <property type="entry name" value="FAD-bd"/>
</dbReference>
<dbReference type="RefSeq" id="WP_173763346.1">
    <property type="nucleotide sequence ID" value="NZ_CP048836.1"/>
</dbReference>
<dbReference type="KEGG" id="azq:G3580_00195"/>
<dbReference type="PRINTS" id="PR00420">
    <property type="entry name" value="RNGMNOXGNASE"/>
</dbReference>
<dbReference type="Gene3D" id="3.30.9.100">
    <property type="match status" value="1"/>
</dbReference>
<gene>
    <name evidence="2" type="ORF">G3580_00195</name>
</gene>
<dbReference type="GO" id="GO:0071949">
    <property type="term" value="F:FAD binding"/>
    <property type="evidence" value="ECO:0007669"/>
    <property type="project" value="InterPro"/>
</dbReference>
<dbReference type="Pfam" id="PF01494">
    <property type="entry name" value="FAD_binding_3"/>
    <property type="match status" value="1"/>
</dbReference>
<dbReference type="AlphaFoldDB" id="A0A6C1B1F8"/>
<sequence length="457" mass="49409">MKSSPVIVLGAGPAASLLAMALGRSGIDATVIGMPRRESAVEGLSQRVVEALQQFGCEHALRLLGPRWLRVSRWGGEESSMNGEFVVERRAFDQALLRDAGDHGVRQVAGQVRRVRKDDDGRGRVVGWTEADGTEQTARAALVVECRGHTAPKGGPDRHAGRPLVAISRTFQGARAQARTTLTESFPMGWAWGGVDPTGTACIQVVVLPELVTRCRGDLDAVHDACLSQLTLIGERLGRRLSPIGTARARGIRPALRDRCFAPDYLRVGDACYTSDPLSGHGVFEAASGALAAAPAINTLLNHPAEVATAIDYLDERVRTVYSARMSAAREHYRAESAWAEAPFWRCMHAMSVPQAADELAPEAPMRLVDKGVVEHGRIVSRPVLVSPAYPRGVRFVGAVDLGELIETTRRQPGLSVDDLSRALRLPADEVSRACAFIHRIRQADPADTREANSRHS</sequence>
<accession>A0A6C1B1F8</accession>
<dbReference type="InterPro" id="IPR036188">
    <property type="entry name" value="FAD/NAD-bd_sf"/>
</dbReference>
<protein>
    <recommendedName>
        <fullName evidence="1">FAD-binding domain-containing protein</fullName>
    </recommendedName>
</protein>
<dbReference type="EMBL" id="CP048836">
    <property type="protein sequence ID" value="QID16180.1"/>
    <property type="molecule type" value="Genomic_DNA"/>
</dbReference>
<feature type="domain" description="FAD-binding" evidence="1">
    <location>
        <begin position="5"/>
        <end position="149"/>
    </location>
</feature>
<keyword evidence="3" id="KW-1185">Reference proteome</keyword>
<dbReference type="InterPro" id="IPR050407">
    <property type="entry name" value="Geranylgeranyl_reductase"/>
</dbReference>
<dbReference type="Gene3D" id="3.50.50.60">
    <property type="entry name" value="FAD/NAD(P)-binding domain"/>
    <property type="match status" value="1"/>
</dbReference>
<dbReference type="Proteomes" id="UP000501991">
    <property type="component" value="Chromosome"/>
</dbReference>
<dbReference type="PANTHER" id="PTHR42685">
    <property type="entry name" value="GERANYLGERANYL DIPHOSPHATE REDUCTASE"/>
    <property type="match status" value="1"/>
</dbReference>
<name>A0A6C1B1F8_9RHOO</name>
<proteinExistence type="predicted"/>
<reference evidence="2 3" key="1">
    <citation type="submission" date="2020-02" db="EMBL/GenBank/DDBJ databases">
        <title>Nitrogenibacter mangrovi gen. nov., sp. nov. isolated from mangrove sediment, a denitrifying betaproteobacterium.</title>
        <authorList>
            <person name="Liao H."/>
            <person name="Tian Y."/>
        </authorList>
    </citation>
    <scope>NUCLEOTIDE SEQUENCE [LARGE SCALE GENOMIC DNA]</scope>
    <source>
        <strain evidence="2 3">M9-3-2</strain>
    </source>
</reference>
<evidence type="ECO:0000313" key="2">
    <source>
        <dbReference type="EMBL" id="QID16180.1"/>
    </source>
</evidence>
<evidence type="ECO:0000259" key="1">
    <source>
        <dbReference type="Pfam" id="PF01494"/>
    </source>
</evidence>
<organism evidence="2 3">
    <name type="scientific">Nitrogeniibacter mangrovi</name>
    <dbReference type="NCBI Taxonomy" id="2016596"/>
    <lineage>
        <taxon>Bacteria</taxon>
        <taxon>Pseudomonadati</taxon>
        <taxon>Pseudomonadota</taxon>
        <taxon>Betaproteobacteria</taxon>
        <taxon>Rhodocyclales</taxon>
        <taxon>Zoogloeaceae</taxon>
        <taxon>Nitrogeniibacter</taxon>
    </lineage>
</organism>
<dbReference type="PANTHER" id="PTHR42685:SF22">
    <property type="entry name" value="CONDITIONED MEDIUM FACTOR RECEPTOR 1"/>
    <property type="match status" value="1"/>
</dbReference>
<evidence type="ECO:0000313" key="3">
    <source>
        <dbReference type="Proteomes" id="UP000501991"/>
    </source>
</evidence>